<dbReference type="PROSITE" id="PS50262">
    <property type="entry name" value="G_PROTEIN_RECEP_F1_2"/>
    <property type="match status" value="1"/>
</dbReference>
<dbReference type="OrthoDB" id="6076970at2759"/>
<dbReference type="GO" id="GO:0004930">
    <property type="term" value="F:G protein-coupled receptor activity"/>
    <property type="evidence" value="ECO:0007669"/>
    <property type="project" value="UniProtKB-KW"/>
</dbReference>
<proteinExistence type="predicted"/>
<dbReference type="CDD" id="cd00637">
    <property type="entry name" value="7tm_classA_rhodopsin-like"/>
    <property type="match status" value="1"/>
</dbReference>
<feature type="domain" description="G-protein coupled receptors family 1 profile" evidence="7">
    <location>
        <begin position="27"/>
        <end position="282"/>
    </location>
</feature>
<keyword evidence="3" id="KW-1133">Transmembrane helix</keyword>
<comment type="subcellular location">
    <subcellularLocation>
        <location evidence="1">Membrane</location>
        <topology evidence="1">Multi-pass membrane protein</topology>
    </subcellularLocation>
</comment>
<evidence type="ECO:0000256" key="6">
    <source>
        <dbReference type="ARBA" id="ARBA00023170"/>
    </source>
</evidence>
<accession>A0A137NVB8</accession>
<dbReference type="Pfam" id="PF00001">
    <property type="entry name" value="7tm_1"/>
    <property type="match status" value="1"/>
</dbReference>
<evidence type="ECO:0000256" key="3">
    <source>
        <dbReference type="ARBA" id="ARBA00022989"/>
    </source>
</evidence>
<name>A0A137NVB8_CONC2</name>
<dbReference type="Proteomes" id="UP000070444">
    <property type="component" value="Unassembled WGS sequence"/>
</dbReference>
<reference evidence="8 9" key="1">
    <citation type="journal article" date="2015" name="Genome Biol. Evol.">
        <title>Phylogenomic analyses indicate that early fungi evolved digesting cell walls of algal ancestors of land plants.</title>
        <authorList>
            <person name="Chang Y."/>
            <person name="Wang S."/>
            <person name="Sekimoto S."/>
            <person name="Aerts A.L."/>
            <person name="Choi C."/>
            <person name="Clum A."/>
            <person name="LaButti K.M."/>
            <person name="Lindquist E.A."/>
            <person name="Yee Ngan C."/>
            <person name="Ohm R.A."/>
            <person name="Salamov A.A."/>
            <person name="Grigoriev I.V."/>
            <person name="Spatafora J.W."/>
            <person name="Berbee M.L."/>
        </authorList>
    </citation>
    <scope>NUCLEOTIDE SEQUENCE [LARGE SCALE GENOMIC DNA]</scope>
    <source>
        <strain evidence="8 9">NRRL 28638</strain>
    </source>
</reference>
<gene>
    <name evidence="8" type="ORF">CONCODRAFT_11308</name>
</gene>
<keyword evidence="9" id="KW-1185">Reference proteome</keyword>
<evidence type="ECO:0000256" key="2">
    <source>
        <dbReference type="ARBA" id="ARBA00022692"/>
    </source>
</evidence>
<sequence>MDSSLIETIHYIFNPILIIFGFFIITINVLIIYIIIAKFTERSTEIKLTFILCIIETIQGIFITIWAIAKLIVGYTWFESYSIQCIMEATVEWSCVRFGLFTLAILSVLRYLTVCHKKEKSFKFWIIVWLITVSPIFVLFFYIPSNQDAVHTSSWLFCTIFSYSDPVLSILGAIMPFVFLIPCWTITFCYCCIGYTANKQLNVIKSQAIAENNTNLLTVVKKQKLKLVIQILVIFIVYNANYMVSYVTQTLKYAVGYKRPPILDAATYIMFNEPAAINPLITITFQPELNNELNLILLKFQVKVKNLIKRIFSSQ</sequence>
<dbReference type="GO" id="GO:0016020">
    <property type="term" value="C:membrane"/>
    <property type="evidence" value="ECO:0007669"/>
    <property type="project" value="UniProtKB-SubCell"/>
</dbReference>
<protein>
    <submittedName>
        <fullName evidence="8">Family A G protein-coupled receptor-like protein</fullName>
    </submittedName>
</protein>
<dbReference type="InterPro" id="IPR050125">
    <property type="entry name" value="GPCR_opsins"/>
</dbReference>
<evidence type="ECO:0000313" key="8">
    <source>
        <dbReference type="EMBL" id="KXN66765.1"/>
    </source>
</evidence>
<evidence type="ECO:0000259" key="7">
    <source>
        <dbReference type="PROSITE" id="PS50262"/>
    </source>
</evidence>
<dbReference type="InterPro" id="IPR000276">
    <property type="entry name" value="GPCR_Rhodpsn"/>
</dbReference>
<evidence type="ECO:0000256" key="1">
    <source>
        <dbReference type="ARBA" id="ARBA00004141"/>
    </source>
</evidence>
<evidence type="ECO:0000256" key="5">
    <source>
        <dbReference type="ARBA" id="ARBA00023136"/>
    </source>
</evidence>
<evidence type="ECO:0000313" key="9">
    <source>
        <dbReference type="Proteomes" id="UP000070444"/>
    </source>
</evidence>
<keyword evidence="5" id="KW-0472">Membrane</keyword>
<keyword evidence="4" id="KW-0297">G-protein coupled receptor</keyword>
<dbReference type="Gene3D" id="1.20.1070.10">
    <property type="entry name" value="Rhodopsin 7-helix transmembrane proteins"/>
    <property type="match status" value="1"/>
</dbReference>
<keyword evidence="4" id="KW-0807">Transducer</keyword>
<dbReference type="AlphaFoldDB" id="A0A137NVB8"/>
<dbReference type="InterPro" id="IPR017452">
    <property type="entry name" value="GPCR_Rhodpsn_7TM"/>
</dbReference>
<keyword evidence="6 8" id="KW-0675">Receptor</keyword>
<keyword evidence="2" id="KW-0812">Transmembrane</keyword>
<organism evidence="8 9">
    <name type="scientific">Conidiobolus coronatus (strain ATCC 28846 / CBS 209.66 / NRRL 28638)</name>
    <name type="common">Delacroixia coronata</name>
    <dbReference type="NCBI Taxonomy" id="796925"/>
    <lineage>
        <taxon>Eukaryota</taxon>
        <taxon>Fungi</taxon>
        <taxon>Fungi incertae sedis</taxon>
        <taxon>Zoopagomycota</taxon>
        <taxon>Entomophthoromycotina</taxon>
        <taxon>Entomophthoromycetes</taxon>
        <taxon>Entomophthorales</taxon>
        <taxon>Ancylistaceae</taxon>
        <taxon>Conidiobolus</taxon>
    </lineage>
</organism>
<evidence type="ECO:0000256" key="4">
    <source>
        <dbReference type="ARBA" id="ARBA00023040"/>
    </source>
</evidence>
<dbReference type="EMBL" id="KQ964691">
    <property type="protein sequence ID" value="KXN66765.1"/>
    <property type="molecule type" value="Genomic_DNA"/>
</dbReference>
<dbReference type="SUPFAM" id="SSF81321">
    <property type="entry name" value="Family A G protein-coupled receptor-like"/>
    <property type="match status" value="1"/>
</dbReference>
<dbReference type="PANTHER" id="PTHR24240">
    <property type="entry name" value="OPSIN"/>
    <property type="match status" value="1"/>
</dbReference>